<accession>W7EW70</accession>
<dbReference type="GeneID" id="26259326"/>
<sequence length="49" mass="5527">MPDFSCFDYQADIHAMMPGRILGSCHLMISTDMLMHNLPCQIMPICAQP</sequence>
<evidence type="ECO:0000313" key="1">
    <source>
        <dbReference type="EMBL" id="EUN30120.1"/>
    </source>
</evidence>
<dbReference type="RefSeq" id="XP_014559696.1">
    <property type="nucleotide sequence ID" value="XM_014704210.1"/>
</dbReference>
<dbReference type="EMBL" id="KI968708">
    <property type="protein sequence ID" value="EUN30120.1"/>
    <property type="molecule type" value="Genomic_DNA"/>
</dbReference>
<reference evidence="1 2" key="1">
    <citation type="journal article" date="2013" name="PLoS Genet.">
        <title>Comparative genome structure, secondary metabolite, and effector coding capacity across Cochliobolus pathogens.</title>
        <authorList>
            <person name="Condon B.J."/>
            <person name="Leng Y."/>
            <person name="Wu D."/>
            <person name="Bushley K.E."/>
            <person name="Ohm R.A."/>
            <person name="Otillar R."/>
            <person name="Martin J."/>
            <person name="Schackwitz W."/>
            <person name="Grimwood J."/>
            <person name="MohdZainudin N."/>
            <person name="Xue C."/>
            <person name="Wang R."/>
            <person name="Manning V.A."/>
            <person name="Dhillon B."/>
            <person name="Tu Z.J."/>
            <person name="Steffenson B.J."/>
            <person name="Salamov A."/>
            <person name="Sun H."/>
            <person name="Lowry S."/>
            <person name="LaButti K."/>
            <person name="Han J."/>
            <person name="Copeland A."/>
            <person name="Lindquist E."/>
            <person name="Barry K."/>
            <person name="Schmutz J."/>
            <person name="Baker S.E."/>
            <person name="Ciuffetti L.M."/>
            <person name="Grigoriev I.V."/>
            <person name="Zhong S."/>
            <person name="Turgeon B.G."/>
        </authorList>
    </citation>
    <scope>NUCLEOTIDE SEQUENCE [LARGE SCALE GENOMIC DNA]</scope>
    <source>
        <strain evidence="1 2">FI3</strain>
    </source>
</reference>
<proteinExistence type="predicted"/>
<keyword evidence="2" id="KW-1185">Reference proteome</keyword>
<name>W7EW70_BIPV3</name>
<protein>
    <submittedName>
        <fullName evidence="1">Uncharacterized protein</fullName>
    </submittedName>
</protein>
<dbReference type="HOGENOM" id="CLU_3142794_0_0_1"/>
<evidence type="ECO:0000313" key="2">
    <source>
        <dbReference type="Proteomes" id="UP000054337"/>
    </source>
</evidence>
<dbReference type="Proteomes" id="UP000054337">
    <property type="component" value="Unassembled WGS sequence"/>
</dbReference>
<dbReference type="AlphaFoldDB" id="W7EW70"/>
<organism evidence="1 2">
    <name type="scientific">Bipolaris victoriae (strain FI3)</name>
    <name type="common">Victoria blight of oats agent</name>
    <name type="synonym">Cochliobolus victoriae</name>
    <dbReference type="NCBI Taxonomy" id="930091"/>
    <lineage>
        <taxon>Eukaryota</taxon>
        <taxon>Fungi</taxon>
        <taxon>Dikarya</taxon>
        <taxon>Ascomycota</taxon>
        <taxon>Pezizomycotina</taxon>
        <taxon>Dothideomycetes</taxon>
        <taxon>Pleosporomycetidae</taxon>
        <taxon>Pleosporales</taxon>
        <taxon>Pleosporineae</taxon>
        <taxon>Pleosporaceae</taxon>
        <taxon>Bipolaris</taxon>
    </lineage>
</organism>
<gene>
    <name evidence="1" type="ORF">COCVIDRAFT_91262</name>
</gene>